<keyword evidence="5" id="KW-1185">Reference proteome</keyword>
<dbReference type="AlphaFoldDB" id="A0A0K6I5B3"/>
<dbReference type="InterPro" id="IPR025392">
    <property type="entry name" value="DUF4124"/>
</dbReference>
<evidence type="ECO:0000313" key="5">
    <source>
        <dbReference type="Proteomes" id="UP000183649"/>
    </source>
</evidence>
<feature type="signal peptide" evidence="2">
    <location>
        <begin position="1"/>
        <end position="25"/>
    </location>
</feature>
<reference evidence="5" key="1">
    <citation type="submission" date="2015-08" db="EMBL/GenBank/DDBJ databases">
        <authorList>
            <person name="Varghese N."/>
        </authorList>
    </citation>
    <scope>NUCLEOTIDE SEQUENCE [LARGE SCALE GENOMIC DNA]</scope>
    <source>
        <strain evidence="5">DSM 18181</strain>
    </source>
</reference>
<dbReference type="Proteomes" id="UP000183649">
    <property type="component" value="Unassembled WGS sequence"/>
</dbReference>
<proteinExistence type="predicted"/>
<feature type="chain" id="PRO_5005505178" description="DUF4124 domain-containing protein" evidence="2">
    <location>
        <begin position="26"/>
        <end position="206"/>
    </location>
</feature>
<evidence type="ECO:0000259" key="3">
    <source>
        <dbReference type="Pfam" id="PF13511"/>
    </source>
</evidence>
<keyword evidence="2" id="KW-0732">Signal</keyword>
<protein>
    <recommendedName>
        <fullName evidence="3">DUF4124 domain-containing protein</fullName>
    </recommendedName>
</protein>
<sequence length="206" mass="23526">MNLTVRRFSSTIFAVLLCVAQGAHADIYLCRDANGTLVTSDRMTNDCLTYGGKVIGPDGTVRRRILTVKEQAALAQAQEAARNQARQQRDQQREDRALLLRYPNEAALEASRINDLNRPQTMIQDARKRLESLERQLKQLRIEAQFYPQGPLPLELRTKLDENKVLTQQENDLIVGQNAEIARINREYEALRVRLKPLWARTSTGQ</sequence>
<feature type="domain" description="DUF4124" evidence="3">
    <location>
        <begin position="15"/>
        <end position="81"/>
    </location>
</feature>
<name>A0A0K6I5B3_9BURK</name>
<dbReference type="RefSeq" id="WP_055450948.1">
    <property type="nucleotide sequence ID" value="NZ_CYHF01000007.1"/>
</dbReference>
<gene>
    <name evidence="4" type="ORF">Ga0061069_10733</name>
</gene>
<accession>A0A0K6I5B3</accession>
<feature type="coiled-coil region" evidence="1">
    <location>
        <begin position="68"/>
        <end position="143"/>
    </location>
</feature>
<keyword evidence="1" id="KW-0175">Coiled coil</keyword>
<evidence type="ECO:0000256" key="1">
    <source>
        <dbReference type="SAM" id="Coils"/>
    </source>
</evidence>
<evidence type="ECO:0000256" key="2">
    <source>
        <dbReference type="SAM" id="SignalP"/>
    </source>
</evidence>
<dbReference type="EMBL" id="CYHF01000007">
    <property type="protein sequence ID" value="CUA98276.1"/>
    <property type="molecule type" value="Genomic_DNA"/>
</dbReference>
<organism evidence="4 5">
    <name type="scientific">Thiomonas bhubaneswarensis</name>
    <dbReference type="NCBI Taxonomy" id="339866"/>
    <lineage>
        <taxon>Bacteria</taxon>
        <taxon>Pseudomonadati</taxon>
        <taxon>Pseudomonadota</taxon>
        <taxon>Betaproteobacteria</taxon>
        <taxon>Burkholderiales</taxon>
        <taxon>Thiomonas</taxon>
    </lineage>
</organism>
<dbReference type="Pfam" id="PF13511">
    <property type="entry name" value="DUF4124"/>
    <property type="match status" value="1"/>
</dbReference>
<evidence type="ECO:0000313" key="4">
    <source>
        <dbReference type="EMBL" id="CUA98276.1"/>
    </source>
</evidence>
<dbReference type="OrthoDB" id="9155841at2"/>